<feature type="domain" description="PIN" evidence="1">
    <location>
        <begin position="2"/>
        <end position="129"/>
    </location>
</feature>
<accession>A0A4S3KCK8</accession>
<dbReference type="Proteomes" id="UP000307749">
    <property type="component" value="Unassembled WGS sequence"/>
</dbReference>
<dbReference type="AlphaFoldDB" id="A0A4S3KCK8"/>
<dbReference type="InterPro" id="IPR002716">
    <property type="entry name" value="PIN_dom"/>
</dbReference>
<keyword evidence="3" id="KW-1185">Reference proteome</keyword>
<dbReference type="SUPFAM" id="SSF88723">
    <property type="entry name" value="PIN domain-like"/>
    <property type="match status" value="1"/>
</dbReference>
<dbReference type="EMBL" id="MWQO01000098">
    <property type="protein sequence ID" value="THD06166.1"/>
    <property type="molecule type" value="Genomic_DNA"/>
</dbReference>
<name>A0A4S3KCK8_9GAMM</name>
<dbReference type="RefSeq" id="WP_081128691.1">
    <property type="nucleotide sequence ID" value="NZ_JALNYQ010000006.1"/>
</dbReference>
<dbReference type="Pfam" id="PF01850">
    <property type="entry name" value="PIN"/>
    <property type="match status" value="1"/>
</dbReference>
<evidence type="ECO:0000313" key="2">
    <source>
        <dbReference type="EMBL" id="THD06166.1"/>
    </source>
</evidence>
<proteinExistence type="predicted"/>
<dbReference type="Gene3D" id="3.40.50.1010">
    <property type="entry name" value="5'-nuclease"/>
    <property type="match status" value="1"/>
</dbReference>
<reference evidence="2 3" key="1">
    <citation type="submission" date="2017-02" db="EMBL/GenBank/DDBJ databases">
        <title>Whole genome sequencing of Metallibacterium scheffleri DSM 24874 (T).</title>
        <authorList>
            <person name="Kumar S."/>
            <person name="Patil P."/>
            <person name="Patil P.B."/>
        </authorList>
    </citation>
    <scope>NUCLEOTIDE SEQUENCE [LARGE SCALE GENOMIC DNA]</scope>
    <source>
        <strain evidence="2 3">DSM 24874</strain>
    </source>
</reference>
<sequence length="147" mass="15635">MIYLDTSTVVALLTHEPATAAVTTWFAATSLPLVSADWCAVEFASAIAIKQRMGSLRPAHAKHAHAAFKELCAGGLQLLPIGRDAFQRAADLCRPWRDGLRSGDALHLAVAVDVGAKMIAGLDQRMNAAALRLGLRLAFDPALAPEH</sequence>
<evidence type="ECO:0000313" key="3">
    <source>
        <dbReference type="Proteomes" id="UP000307749"/>
    </source>
</evidence>
<organism evidence="2 3">
    <name type="scientific">Metallibacterium scheffleri</name>
    <dbReference type="NCBI Taxonomy" id="993689"/>
    <lineage>
        <taxon>Bacteria</taxon>
        <taxon>Pseudomonadati</taxon>
        <taxon>Pseudomonadota</taxon>
        <taxon>Gammaproteobacteria</taxon>
        <taxon>Lysobacterales</taxon>
        <taxon>Rhodanobacteraceae</taxon>
        <taxon>Metallibacterium</taxon>
    </lineage>
</organism>
<dbReference type="OrthoDB" id="557780at2"/>
<evidence type="ECO:0000259" key="1">
    <source>
        <dbReference type="Pfam" id="PF01850"/>
    </source>
</evidence>
<dbReference type="STRING" id="993689.GCA_002077135_02792"/>
<dbReference type="InterPro" id="IPR029060">
    <property type="entry name" value="PIN-like_dom_sf"/>
</dbReference>
<comment type="caution">
    <text evidence="2">The sequence shown here is derived from an EMBL/GenBank/DDBJ whole genome shotgun (WGS) entry which is preliminary data.</text>
</comment>
<dbReference type="CDD" id="cd09874">
    <property type="entry name" value="PIN_MT3492-like"/>
    <property type="match status" value="1"/>
</dbReference>
<protein>
    <recommendedName>
        <fullName evidence="1">PIN domain-containing protein</fullName>
    </recommendedName>
</protein>
<gene>
    <name evidence="2" type="ORF">B1806_16235</name>
</gene>